<dbReference type="Pfam" id="PF08541">
    <property type="entry name" value="ACP_syn_III_C"/>
    <property type="match status" value="1"/>
</dbReference>
<feature type="domain" description="Beta-ketoacyl-[acyl-carrier-protein] synthase III N-terminal" evidence="4">
    <location>
        <begin position="113"/>
        <end position="188"/>
    </location>
</feature>
<name>A0A1M6TI28_9FIRM</name>
<evidence type="ECO:0000259" key="3">
    <source>
        <dbReference type="Pfam" id="PF08541"/>
    </source>
</evidence>
<dbReference type="OrthoDB" id="1704808at2"/>
<dbReference type="InterPro" id="IPR013751">
    <property type="entry name" value="ACP_syn_III_N"/>
</dbReference>
<dbReference type="Pfam" id="PF08545">
    <property type="entry name" value="ACP_syn_III"/>
    <property type="match status" value="1"/>
</dbReference>
<dbReference type="InterPro" id="IPR016039">
    <property type="entry name" value="Thiolase-like"/>
</dbReference>
<dbReference type="GO" id="GO:0004315">
    <property type="term" value="F:3-oxoacyl-[acyl-carrier-protein] synthase activity"/>
    <property type="evidence" value="ECO:0007669"/>
    <property type="project" value="InterPro"/>
</dbReference>
<keyword evidence="1" id="KW-0808">Transferase</keyword>
<dbReference type="STRING" id="1121322.SAMN02745136_02814"/>
<dbReference type="EMBL" id="FRAC01000013">
    <property type="protein sequence ID" value="SHK56600.1"/>
    <property type="molecule type" value="Genomic_DNA"/>
</dbReference>
<keyword evidence="2" id="KW-0012">Acyltransferase</keyword>
<protein>
    <submittedName>
        <fullName evidence="5">3-oxoacyl-[acyl-carrier-protein] synthase-3</fullName>
    </submittedName>
</protein>
<evidence type="ECO:0000313" key="6">
    <source>
        <dbReference type="Proteomes" id="UP000184386"/>
    </source>
</evidence>
<dbReference type="RefSeq" id="WP_073276956.1">
    <property type="nucleotide sequence ID" value="NZ_FRAC01000013.1"/>
</dbReference>
<dbReference type="PANTHER" id="PTHR34069">
    <property type="entry name" value="3-OXOACYL-[ACYL-CARRIER-PROTEIN] SYNTHASE 3"/>
    <property type="match status" value="1"/>
</dbReference>
<sequence length="329" mass="36563">MVQVKIRDIAVSHGNLVVDNEPYLEHFRKRGKDVEHFLRDVIGREKRFLFEDESGNTLTLSLEAVKDLLDRTGLKGSDMDMIILSSQLPEYTAPPTSIKIHSAIGGKNECICYDINSNCCGMALAFEQAAKYMTLTPHVTRALLIGCDYINMTIDEEEENLYGHYGDAACAVILEKTEEDAGIVDSVCTVKSEGVDVALFPGCGFSNILRVENKKDMLIKFVPPTEDVPASAGETIGRLLEANGLTKDDVKMFCFSQYALINIRKIRENFGIDEAHSLYIGDEYGYTGTSSPFITLYESVKRGFVKRGDYIVIWTIGCGSQNIGLLCKY</sequence>
<evidence type="ECO:0000259" key="4">
    <source>
        <dbReference type="Pfam" id="PF08545"/>
    </source>
</evidence>
<dbReference type="GO" id="GO:0006633">
    <property type="term" value="P:fatty acid biosynthetic process"/>
    <property type="evidence" value="ECO:0007669"/>
    <property type="project" value="InterPro"/>
</dbReference>
<dbReference type="Gene3D" id="3.40.47.10">
    <property type="match status" value="1"/>
</dbReference>
<dbReference type="AlphaFoldDB" id="A0A1M6TI28"/>
<proteinExistence type="predicted"/>
<dbReference type="Proteomes" id="UP000184386">
    <property type="component" value="Unassembled WGS sequence"/>
</dbReference>
<dbReference type="InterPro" id="IPR013747">
    <property type="entry name" value="ACP_syn_III_C"/>
</dbReference>
<evidence type="ECO:0000256" key="1">
    <source>
        <dbReference type="ARBA" id="ARBA00022679"/>
    </source>
</evidence>
<organism evidence="5 6">
    <name type="scientific">Anaerocolumna jejuensis DSM 15929</name>
    <dbReference type="NCBI Taxonomy" id="1121322"/>
    <lineage>
        <taxon>Bacteria</taxon>
        <taxon>Bacillati</taxon>
        <taxon>Bacillota</taxon>
        <taxon>Clostridia</taxon>
        <taxon>Lachnospirales</taxon>
        <taxon>Lachnospiraceae</taxon>
        <taxon>Anaerocolumna</taxon>
    </lineage>
</organism>
<accession>A0A1M6TI28</accession>
<evidence type="ECO:0000313" key="5">
    <source>
        <dbReference type="EMBL" id="SHK56600.1"/>
    </source>
</evidence>
<evidence type="ECO:0000256" key="2">
    <source>
        <dbReference type="ARBA" id="ARBA00023315"/>
    </source>
</evidence>
<gene>
    <name evidence="5" type="ORF">SAMN02745136_02814</name>
</gene>
<feature type="domain" description="Beta-ketoacyl-[acyl-carrier-protein] synthase III C-terminal" evidence="3">
    <location>
        <begin position="240"/>
        <end position="325"/>
    </location>
</feature>
<dbReference type="SUPFAM" id="SSF53901">
    <property type="entry name" value="Thiolase-like"/>
    <property type="match status" value="1"/>
</dbReference>
<reference evidence="5 6" key="1">
    <citation type="submission" date="2016-11" db="EMBL/GenBank/DDBJ databases">
        <authorList>
            <person name="Jaros S."/>
            <person name="Januszkiewicz K."/>
            <person name="Wedrychowicz H."/>
        </authorList>
    </citation>
    <scope>NUCLEOTIDE SEQUENCE [LARGE SCALE GENOMIC DNA]</scope>
    <source>
        <strain evidence="5 6">DSM 15929</strain>
    </source>
</reference>
<dbReference type="GO" id="GO:0044550">
    <property type="term" value="P:secondary metabolite biosynthetic process"/>
    <property type="evidence" value="ECO:0007669"/>
    <property type="project" value="TreeGrafter"/>
</dbReference>
<keyword evidence="6" id="KW-1185">Reference proteome</keyword>
<dbReference type="PANTHER" id="PTHR34069:SF2">
    <property type="entry name" value="BETA-KETOACYL-[ACYL-CARRIER-PROTEIN] SYNTHASE III"/>
    <property type="match status" value="1"/>
</dbReference>